<evidence type="ECO:0000256" key="1">
    <source>
        <dbReference type="SAM" id="MobiDB-lite"/>
    </source>
</evidence>
<sequence length="698" mass="78694">MPALEESRNQTDSVSSDSSSESDQSTPSNNFHFKATHLPLNPKYLDELWKMESTVWSTEDTAIPSPDSLIQNGRAESPDETLACEAEVPSADLLTVREKAAAEEVVPEIEMPPLAEDEEEEMYPTVEDPGDEMWTMKNIPATEEDPITRTAKLLDNSPLKADNIKPRREMNAHDHQDTSFESLPAYLPSTSWLADFDNVDYCVKIPPPPKKRDRPLSSHGLDLPSRRRKLDLVYKEQPTVRKTKERFKPKGKVDRRSLSDNECCLNKEQLCSSCVVKSRTSTSAAPGPDGHTFKRKAAVFQQWNDSLLPTCESCKSQPMKQLIRKGSGLDVCGPHHGHYSEGESSENGSNWRPAPPRKLNDLKRPLASKQNVEKCPTVMDPNLKVKNCVCNEPQHQYAAWERRHHCPHGNAIQEMDENCAMPVSLQDKWRIMDQVYLTHRGPTDKAWKAVLPNADIDRFKNEARSPYFNKHKKSQSQAVRSLFLEKSRERGSRFNSSLLLQRKINAWPVSCCSAAPEGHDGCVFEGSLLSSRRPIRGRPRLATPDRSCEPRGEQKLQSSACPLVSCKTGPSHSEAENWPPLQAQHFSSREPAAPLSWISGAELESEVEEEMEPMGRGGIQEESSLDAHRTRRSAHQHFATAAALIRSTEERRRADTHRQTGRTAILLELTQGELHISPLKNVHVFYGVWQETQQSSFR</sequence>
<feature type="compositionally biased region" description="Low complexity" evidence="1">
    <location>
        <begin position="12"/>
        <end position="28"/>
    </location>
</feature>
<comment type="caution">
    <text evidence="2">The sequence shown here is derived from an EMBL/GenBank/DDBJ whole genome shotgun (WGS) entry which is preliminary data.</text>
</comment>
<feature type="region of interest" description="Disordered" evidence="1">
    <location>
        <begin position="1"/>
        <end position="37"/>
    </location>
</feature>
<dbReference type="EMBL" id="JAAKFY010000024">
    <property type="protein sequence ID" value="KAF3836442.1"/>
    <property type="molecule type" value="Genomic_DNA"/>
</dbReference>
<gene>
    <name evidence="2" type="ORF">F7725_029000</name>
</gene>
<dbReference type="OrthoDB" id="9946561at2759"/>
<organism evidence="2 3">
    <name type="scientific">Dissostichus mawsoni</name>
    <name type="common">Antarctic cod</name>
    <dbReference type="NCBI Taxonomy" id="36200"/>
    <lineage>
        <taxon>Eukaryota</taxon>
        <taxon>Metazoa</taxon>
        <taxon>Chordata</taxon>
        <taxon>Craniata</taxon>
        <taxon>Vertebrata</taxon>
        <taxon>Euteleostomi</taxon>
        <taxon>Actinopterygii</taxon>
        <taxon>Neopterygii</taxon>
        <taxon>Teleostei</taxon>
        <taxon>Neoteleostei</taxon>
        <taxon>Acanthomorphata</taxon>
        <taxon>Eupercaria</taxon>
        <taxon>Perciformes</taxon>
        <taxon>Notothenioidei</taxon>
        <taxon>Nototheniidae</taxon>
        <taxon>Dissostichus</taxon>
    </lineage>
</organism>
<reference evidence="2 3" key="1">
    <citation type="submission" date="2020-03" db="EMBL/GenBank/DDBJ databases">
        <title>Dissostichus mawsoni Genome sequencing and assembly.</title>
        <authorList>
            <person name="Park H."/>
        </authorList>
    </citation>
    <scope>NUCLEOTIDE SEQUENCE [LARGE SCALE GENOMIC DNA]</scope>
    <source>
        <strain evidence="2">DM0001</strain>
        <tissue evidence="2">Muscle</tissue>
    </source>
</reference>
<accession>A0A7J5XH78</accession>
<dbReference type="PANTHER" id="PTHR38654">
    <property type="entry name" value="BUCKY BALL-RELATED"/>
    <property type="match status" value="1"/>
</dbReference>
<evidence type="ECO:0000313" key="2">
    <source>
        <dbReference type="EMBL" id="KAF3836442.1"/>
    </source>
</evidence>
<protein>
    <submittedName>
        <fullName evidence="2">Uncharacterized protein</fullName>
    </submittedName>
</protein>
<evidence type="ECO:0000313" key="3">
    <source>
        <dbReference type="Proteomes" id="UP000518266"/>
    </source>
</evidence>
<feature type="region of interest" description="Disordered" evidence="1">
    <location>
        <begin position="336"/>
        <end position="363"/>
    </location>
</feature>
<dbReference type="AlphaFoldDB" id="A0A7J5XH78"/>
<dbReference type="Proteomes" id="UP000518266">
    <property type="component" value="Unassembled WGS sequence"/>
</dbReference>
<name>A0A7J5XH78_DISMA</name>
<dbReference type="InterPro" id="IPR053309">
    <property type="entry name" value="Balbiani_Body_Formation"/>
</dbReference>
<feature type="region of interest" description="Disordered" evidence="1">
    <location>
        <begin position="60"/>
        <end position="79"/>
    </location>
</feature>
<proteinExistence type="predicted"/>
<feature type="region of interest" description="Disordered" evidence="1">
    <location>
        <begin position="535"/>
        <end position="554"/>
    </location>
</feature>
<keyword evidence="3" id="KW-1185">Reference proteome</keyword>
<dbReference type="PANTHER" id="PTHR38654:SF1">
    <property type="entry name" value="BUCKY BALL"/>
    <property type="match status" value="1"/>
</dbReference>